<comment type="similarity">
    <text evidence="1">Belongs to the ComF/GntX family.</text>
</comment>
<dbReference type="SUPFAM" id="SSF53271">
    <property type="entry name" value="PRTase-like"/>
    <property type="match status" value="1"/>
</dbReference>
<evidence type="ECO:0000313" key="3">
    <source>
        <dbReference type="EMBL" id="MFC3684229.1"/>
    </source>
</evidence>
<proteinExistence type="inferred from homology"/>
<keyword evidence="4" id="KW-1185">Reference proteome</keyword>
<dbReference type="RefSeq" id="WP_382174931.1">
    <property type="nucleotide sequence ID" value="NZ_JBHRXX010000005.1"/>
</dbReference>
<sequence>MDYLFPWDGLIGRFKFRNEPGWAGPLGDLMVQAASRQSFLEPDMWLVPVPVTPTRLAERGYNQAWELCRAIGRKTGLQTMAESLVRLGDTPDQHRLTRAQRLINLRGAFVAHPLVVSRLAGRRVVLVDDVRTTGATLHHAGLALCQAGATEVRALVLARTPQETQDGGAGR</sequence>
<dbReference type="PANTHER" id="PTHR47505:SF1">
    <property type="entry name" value="DNA UTILIZATION PROTEIN YHGH"/>
    <property type="match status" value="1"/>
</dbReference>
<organism evidence="3 4">
    <name type="scientific">Hydrogenophaga luteola</name>
    <dbReference type="NCBI Taxonomy" id="1591122"/>
    <lineage>
        <taxon>Bacteria</taxon>
        <taxon>Pseudomonadati</taxon>
        <taxon>Pseudomonadota</taxon>
        <taxon>Betaproteobacteria</taxon>
        <taxon>Burkholderiales</taxon>
        <taxon>Comamonadaceae</taxon>
        <taxon>Hydrogenophaga</taxon>
    </lineage>
</organism>
<dbReference type="Gene3D" id="3.40.50.2020">
    <property type="match status" value="1"/>
</dbReference>
<feature type="domain" description="Phosphoribosyltransferase" evidence="2">
    <location>
        <begin position="114"/>
        <end position="164"/>
    </location>
</feature>
<evidence type="ECO:0000313" key="4">
    <source>
        <dbReference type="Proteomes" id="UP001595729"/>
    </source>
</evidence>
<dbReference type="Proteomes" id="UP001595729">
    <property type="component" value="Unassembled WGS sequence"/>
</dbReference>
<name>A0ABV7W4B3_9BURK</name>
<dbReference type="InterPro" id="IPR051910">
    <property type="entry name" value="ComF/GntX_DNA_util-trans"/>
</dbReference>
<evidence type="ECO:0000259" key="2">
    <source>
        <dbReference type="Pfam" id="PF00156"/>
    </source>
</evidence>
<comment type="caution">
    <text evidence="3">The sequence shown here is derived from an EMBL/GenBank/DDBJ whole genome shotgun (WGS) entry which is preliminary data.</text>
</comment>
<dbReference type="Pfam" id="PF00156">
    <property type="entry name" value="Pribosyltran"/>
    <property type="match status" value="1"/>
</dbReference>
<dbReference type="InterPro" id="IPR000836">
    <property type="entry name" value="PRTase_dom"/>
</dbReference>
<evidence type="ECO:0000256" key="1">
    <source>
        <dbReference type="ARBA" id="ARBA00008007"/>
    </source>
</evidence>
<protein>
    <submittedName>
        <fullName evidence="3">ComF family protein</fullName>
    </submittedName>
</protein>
<dbReference type="CDD" id="cd06223">
    <property type="entry name" value="PRTases_typeI"/>
    <property type="match status" value="1"/>
</dbReference>
<gene>
    <name evidence="3" type="ORF">ACFOPI_11545</name>
</gene>
<reference evidence="4" key="1">
    <citation type="journal article" date="2019" name="Int. J. Syst. Evol. Microbiol.">
        <title>The Global Catalogue of Microorganisms (GCM) 10K type strain sequencing project: providing services to taxonomists for standard genome sequencing and annotation.</title>
        <authorList>
            <consortium name="The Broad Institute Genomics Platform"/>
            <consortium name="The Broad Institute Genome Sequencing Center for Infectious Disease"/>
            <person name="Wu L."/>
            <person name="Ma J."/>
        </authorList>
    </citation>
    <scope>NUCLEOTIDE SEQUENCE [LARGE SCALE GENOMIC DNA]</scope>
    <source>
        <strain evidence="4">KCTC 42501</strain>
    </source>
</reference>
<accession>A0ABV7W4B3</accession>
<dbReference type="PANTHER" id="PTHR47505">
    <property type="entry name" value="DNA UTILIZATION PROTEIN YHGH"/>
    <property type="match status" value="1"/>
</dbReference>
<dbReference type="InterPro" id="IPR029057">
    <property type="entry name" value="PRTase-like"/>
</dbReference>
<dbReference type="EMBL" id="JBHRXX010000005">
    <property type="protein sequence ID" value="MFC3684229.1"/>
    <property type="molecule type" value="Genomic_DNA"/>
</dbReference>